<dbReference type="InterPro" id="IPR006166">
    <property type="entry name" value="ERCC4_domain"/>
</dbReference>
<feature type="region of interest" description="Disordered" evidence="10">
    <location>
        <begin position="482"/>
        <end position="535"/>
    </location>
</feature>
<dbReference type="STRING" id="650164.K5W0L4"/>
<evidence type="ECO:0000256" key="1">
    <source>
        <dbReference type="ARBA" id="ARBA00004123"/>
    </source>
</evidence>
<sequence length="958" mass="107536">MSALLSFHKSILEKIHDPSTSELLLIARGLGLRRLLCKLLQIYDSSQNLVVLVNASSEEAAAIGEELGVLGCRKPGLRLVDFETSRRDSRQDLYKKGGLISVTSRIFIVDMLTGDIPTHLITGIMLLHADRVSPTSPEAFIARLYREKNKTGFLKAFTDQPEHVTSGMSPLRVIMKELQLRTVHIYPRFHQDVSETLGRDRTVLQLSVDMTEYMSEIHVAIVQCMSTTLSELKRSNAQLDLDDLKVENAYFKSFDVIVRRHLDSVWHKVGPRTKQLVSDLSTLRRLLVLLLTEDAFSFQLYVESLIDANTTNEAGNTKHNQSPWMMTEAANVIFQYAKRRCYTVDQKARARPAVLQTADENEDGWEAIRELEGCGTNGRRSKWPEGVQPVLEELPKWSLVSAALQEIEEEMMRRETKLTARDPGANTVLIITSSVRSAQLLREFLDQIDPDVEPGAQGRRLMEDNMRAYLARQALKKAMRKKTVVTGSGASTPSTNSGNGEVSEALKKKDKEREARIASRRRMRGSAPAVVSTRGTGPAESLLSAINQQDEAIIAALPEVMFGMPDPVALLTFDGDFDTEYGMLAAEQTVIVRAYSDDSDDTVLSEIQPRYVIMYEPNLEFTRRLEVYKKSTPGLGVRVYLMLYNNSCEEAKYLTDVRREKDAFERLIKERGSMLMPILEERRPTDSGDNLIRTISTRIAGGRKDTTTEPLRVIVDLREFRSSLPSLLHNAGILVVPATLTVGDYVLTPDMCVERKSIPDLVSSFNSGRLYTQCEMMSAHYKHPILLIEWEENKSFSLEAVQEIKSYAKPSNKYQKKKPSAMETTAMSTYNIQAKLVLLTLTFPRVRIIWSSSPYATAAIFSDLKQHNFEPDPAKAIAVGAEEDGENGPGTNHAAEELLRALPGVSAQGVRHIMNKVESVREFCELNLVQMQDILGVEPGKTCYEFIHRGKHSASARR</sequence>
<dbReference type="GO" id="GO:0003684">
    <property type="term" value="F:damaged DNA binding"/>
    <property type="evidence" value="ECO:0007669"/>
    <property type="project" value="TreeGrafter"/>
</dbReference>
<evidence type="ECO:0000313" key="13">
    <source>
        <dbReference type="Proteomes" id="UP000008370"/>
    </source>
</evidence>
<dbReference type="InParanoid" id="K5W0L4"/>
<dbReference type="GO" id="GO:0000014">
    <property type="term" value="F:single-stranded DNA endodeoxyribonuclease activity"/>
    <property type="evidence" value="ECO:0007669"/>
    <property type="project" value="TreeGrafter"/>
</dbReference>
<keyword evidence="8" id="KW-0234">DNA repair</keyword>
<dbReference type="FunFam" id="3.40.50.10130:FF:000002">
    <property type="entry name" value="DNA repair endonuclease XPF"/>
    <property type="match status" value="1"/>
</dbReference>
<organism evidence="12 13">
    <name type="scientific">Phanerochaete carnosa (strain HHB-10118-sp)</name>
    <name type="common">White-rot fungus</name>
    <name type="synonym">Peniophora carnosa</name>
    <dbReference type="NCBI Taxonomy" id="650164"/>
    <lineage>
        <taxon>Eukaryota</taxon>
        <taxon>Fungi</taxon>
        <taxon>Dikarya</taxon>
        <taxon>Basidiomycota</taxon>
        <taxon>Agaricomycotina</taxon>
        <taxon>Agaricomycetes</taxon>
        <taxon>Polyporales</taxon>
        <taxon>Phanerochaetaceae</taxon>
        <taxon>Phanerochaete</taxon>
    </lineage>
</organism>
<dbReference type="Pfam" id="PF02732">
    <property type="entry name" value="ERCC4"/>
    <property type="match status" value="1"/>
</dbReference>
<dbReference type="AlphaFoldDB" id="K5W0L4"/>
<dbReference type="EMBL" id="JH930475">
    <property type="protein sequence ID" value="EKM52409.1"/>
    <property type="molecule type" value="Genomic_DNA"/>
</dbReference>
<evidence type="ECO:0000256" key="2">
    <source>
        <dbReference type="ARBA" id="ARBA00010015"/>
    </source>
</evidence>
<comment type="subcellular location">
    <subcellularLocation>
        <location evidence="1">Nucleus</location>
    </subcellularLocation>
</comment>
<dbReference type="PANTHER" id="PTHR10150">
    <property type="entry name" value="DNA REPAIR ENDONUCLEASE XPF"/>
    <property type="match status" value="1"/>
</dbReference>
<reference evidence="12 13" key="1">
    <citation type="journal article" date="2012" name="BMC Genomics">
        <title>Comparative genomics of the white-rot fungi, Phanerochaete carnosa and P. chrysosporium, to elucidate the genetic basis of the distinct wood types they colonize.</title>
        <authorList>
            <person name="Suzuki H."/>
            <person name="MacDonald J."/>
            <person name="Syed K."/>
            <person name="Salamov A."/>
            <person name="Hori C."/>
            <person name="Aerts A."/>
            <person name="Henrissat B."/>
            <person name="Wiebenga A."/>
            <person name="vanKuyk P.A."/>
            <person name="Barry K."/>
            <person name="Lindquist E."/>
            <person name="LaButti K."/>
            <person name="Lapidus A."/>
            <person name="Lucas S."/>
            <person name="Coutinho P."/>
            <person name="Gong Y."/>
            <person name="Samejima M."/>
            <person name="Mahadevan R."/>
            <person name="Abou-Zaid M."/>
            <person name="de Vries R.P."/>
            <person name="Igarashi K."/>
            <person name="Yadav J.S."/>
            <person name="Grigoriev I.V."/>
            <person name="Master E.R."/>
        </authorList>
    </citation>
    <scope>NUCLEOTIDE SEQUENCE [LARGE SCALE GENOMIC DNA]</scope>
    <source>
        <strain evidence="12 13">HHB-10118-sp</strain>
    </source>
</reference>
<dbReference type="SUPFAM" id="SSF47781">
    <property type="entry name" value="RuvA domain 2-like"/>
    <property type="match status" value="1"/>
</dbReference>
<evidence type="ECO:0000256" key="7">
    <source>
        <dbReference type="ARBA" id="ARBA00023125"/>
    </source>
</evidence>
<gene>
    <name evidence="12" type="ORF">PHACADRAFT_149022</name>
</gene>
<keyword evidence="13" id="KW-1185">Reference proteome</keyword>
<dbReference type="FunCoup" id="K5W0L4">
    <property type="interactions" value="571"/>
</dbReference>
<feature type="domain" description="ERCC4" evidence="11">
    <location>
        <begin position="712"/>
        <end position="792"/>
    </location>
</feature>
<dbReference type="SMART" id="SM00891">
    <property type="entry name" value="ERCC4"/>
    <property type="match status" value="1"/>
</dbReference>
<evidence type="ECO:0000256" key="8">
    <source>
        <dbReference type="ARBA" id="ARBA00023204"/>
    </source>
</evidence>
<dbReference type="GO" id="GO:0000110">
    <property type="term" value="C:nucleotide-excision repair factor 1 complex"/>
    <property type="evidence" value="ECO:0007669"/>
    <property type="project" value="TreeGrafter"/>
</dbReference>
<dbReference type="GO" id="GO:0000724">
    <property type="term" value="P:double-strand break repair via homologous recombination"/>
    <property type="evidence" value="ECO:0007669"/>
    <property type="project" value="TreeGrafter"/>
</dbReference>
<dbReference type="Gene3D" id="1.10.150.20">
    <property type="entry name" value="5' to 3' exonuclease, C-terminal subdomain"/>
    <property type="match status" value="1"/>
</dbReference>
<evidence type="ECO:0000256" key="6">
    <source>
        <dbReference type="ARBA" id="ARBA00022801"/>
    </source>
</evidence>
<dbReference type="KEGG" id="pco:PHACADRAFT_149022"/>
<dbReference type="Proteomes" id="UP000008370">
    <property type="component" value="Unassembled WGS sequence"/>
</dbReference>
<dbReference type="InterPro" id="IPR011335">
    <property type="entry name" value="Restrct_endonuc-II-like"/>
</dbReference>
<evidence type="ECO:0000256" key="3">
    <source>
        <dbReference type="ARBA" id="ARBA00022722"/>
    </source>
</evidence>
<dbReference type="HOGENOM" id="CLU_002265_2_0_1"/>
<evidence type="ECO:0000256" key="5">
    <source>
        <dbReference type="ARBA" id="ARBA00022763"/>
    </source>
</evidence>
<dbReference type="OrthoDB" id="361020at2759"/>
<dbReference type="GO" id="GO:1901255">
    <property type="term" value="P:nucleotide-excision repair involved in interstrand cross-link repair"/>
    <property type="evidence" value="ECO:0007669"/>
    <property type="project" value="TreeGrafter"/>
</dbReference>
<dbReference type="Gene3D" id="3.40.50.10130">
    <property type="match status" value="1"/>
</dbReference>
<dbReference type="RefSeq" id="XP_007398756.1">
    <property type="nucleotide sequence ID" value="XM_007398694.1"/>
</dbReference>
<keyword evidence="5" id="KW-0227">DNA damage</keyword>
<keyword evidence="6" id="KW-0378">Hydrolase</keyword>
<evidence type="ECO:0000256" key="10">
    <source>
        <dbReference type="SAM" id="MobiDB-lite"/>
    </source>
</evidence>
<dbReference type="GeneID" id="18908780"/>
<keyword evidence="7" id="KW-0238">DNA-binding</keyword>
<dbReference type="SUPFAM" id="SSF52980">
    <property type="entry name" value="Restriction endonuclease-like"/>
    <property type="match status" value="1"/>
</dbReference>
<evidence type="ECO:0000256" key="4">
    <source>
        <dbReference type="ARBA" id="ARBA00022759"/>
    </source>
</evidence>
<evidence type="ECO:0000313" key="12">
    <source>
        <dbReference type="EMBL" id="EKM52409.1"/>
    </source>
</evidence>
<feature type="compositionally biased region" description="Polar residues" evidence="10">
    <location>
        <begin position="485"/>
        <end position="500"/>
    </location>
</feature>
<dbReference type="CDD" id="cd20078">
    <property type="entry name" value="XPF_nuclease_XPF_euk"/>
    <property type="match status" value="1"/>
</dbReference>
<feature type="compositionally biased region" description="Basic and acidic residues" evidence="10">
    <location>
        <begin position="504"/>
        <end position="517"/>
    </location>
</feature>
<keyword evidence="4" id="KW-0255">Endonuclease</keyword>
<keyword evidence="3" id="KW-0540">Nuclease</keyword>
<dbReference type="InterPro" id="IPR047520">
    <property type="entry name" value="XPF_nuclease"/>
</dbReference>
<dbReference type="GO" id="GO:0003697">
    <property type="term" value="F:single-stranded DNA binding"/>
    <property type="evidence" value="ECO:0007669"/>
    <property type="project" value="TreeGrafter"/>
</dbReference>
<comment type="similarity">
    <text evidence="2">Belongs to the XPF family.</text>
</comment>
<name>K5W0L4_PHACS</name>
<accession>K5W0L4</accession>
<dbReference type="PANTHER" id="PTHR10150:SF0">
    <property type="entry name" value="DNA REPAIR ENDONUCLEASE XPF"/>
    <property type="match status" value="1"/>
</dbReference>
<evidence type="ECO:0000256" key="9">
    <source>
        <dbReference type="ARBA" id="ARBA00023242"/>
    </source>
</evidence>
<dbReference type="GO" id="GO:0000712">
    <property type="term" value="P:resolution of meiotic recombination intermediates"/>
    <property type="evidence" value="ECO:0007669"/>
    <property type="project" value="TreeGrafter"/>
</dbReference>
<proteinExistence type="inferred from homology"/>
<keyword evidence="9" id="KW-0539">Nucleus</keyword>
<protein>
    <recommendedName>
        <fullName evidence="11">ERCC4 domain-containing protein</fullName>
    </recommendedName>
</protein>
<dbReference type="InterPro" id="IPR010994">
    <property type="entry name" value="RuvA_2-like"/>
</dbReference>
<evidence type="ECO:0000259" key="11">
    <source>
        <dbReference type="SMART" id="SM00891"/>
    </source>
</evidence>